<evidence type="ECO:0000256" key="1">
    <source>
        <dbReference type="SAM" id="MobiDB-lite"/>
    </source>
</evidence>
<dbReference type="EMBL" id="ML000540">
    <property type="protein sequence ID" value="RKO84068.1"/>
    <property type="molecule type" value="Genomic_DNA"/>
</dbReference>
<sequence length="303" mass="34102">DQKLLKKFDEVVSEGVGFCHSLVTANMRDWGKLEVDAAVKEAQLAQYEADKKVGVPGLQASSATQADLRSTVESLRADVEREFRKDAAQKSDLESQVKKLREAVADRDAMVESERQKWMKQSRELADLRSQVSSALAERDAAEDALRRERSVQKEKMDRRNARTDDLKSTLKDSERKLDDAIADAVDQRHKALKKTEELVSEKAINKKLQSALDAEKKKLAVAIADADRLRGEALKKACAADDLSDELVGKVAELAAAQSAQYEYETLLEEHTSLKKHFDMLIDQVNKNAWDLEIWKFRAGME</sequence>
<accession>A0A4P9W071</accession>
<dbReference type="Proteomes" id="UP000269721">
    <property type="component" value="Unassembled WGS sequence"/>
</dbReference>
<evidence type="ECO:0000313" key="3">
    <source>
        <dbReference type="Proteomes" id="UP000269721"/>
    </source>
</evidence>
<dbReference type="AlphaFoldDB" id="A0A4P9W071"/>
<reference evidence="3" key="1">
    <citation type="journal article" date="2018" name="Nat. Microbiol.">
        <title>Leveraging single-cell genomics to expand the fungal tree of life.</title>
        <authorList>
            <person name="Ahrendt S.R."/>
            <person name="Quandt C.A."/>
            <person name="Ciobanu D."/>
            <person name="Clum A."/>
            <person name="Salamov A."/>
            <person name="Andreopoulos B."/>
            <person name="Cheng J.F."/>
            <person name="Woyke T."/>
            <person name="Pelin A."/>
            <person name="Henrissat B."/>
            <person name="Reynolds N.K."/>
            <person name="Benny G.L."/>
            <person name="Smith M.E."/>
            <person name="James T.Y."/>
            <person name="Grigoriev I.V."/>
        </authorList>
    </citation>
    <scope>NUCLEOTIDE SEQUENCE [LARGE SCALE GENOMIC DNA]</scope>
</reference>
<name>A0A4P9W071_9FUNG</name>
<feature type="non-terminal residue" evidence="2">
    <location>
        <position position="1"/>
    </location>
</feature>
<gene>
    <name evidence="2" type="ORF">BDK51DRAFT_25716</name>
</gene>
<keyword evidence="3" id="KW-1185">Reference proteome</keyword>
<evidence type="ECO:0000313" key="2">
    <source>
        <dbReference type="EMBL" id="RKO84068.1"/>
    </source>
</evidence>
<proteinExistence type="predicted"/>
<feature type="region of interest" description="Disordered" evidence="1">
    <location>
        <begin position="137"/>
        <end position="171"/>
    </location>
</feature>
<protein>
    <submittedName>
        <fullName evidence="2">Uncharacterized protein</fullName>
    </submittedName>
</protein>
<organism evidence="2 3">
    <name type="scientific">Blyttiomyces helicus</name>
    <dbReference type="NCBI Taxonomy" id="388810"/>
    <lineage>
        <taxon>Eukaryota</taxon>
        <taxon>Fungi</taxon>
        <taxon>Fungi incertae sedis</taxon>
        <taxon>Chytridiomycota</taxon>
        <taxon>Chytridiomycota incertae sedis</taxon>
        <taxon>Chytridiomycetes</taxon>
        <taxon>Chytridiomycetes incertae sedis</taxon>
        <taxon>Blyttiomyces</taxon>
    </lineage>
</organism>